<dbReference type="AlphaFoldDB" id="C9R9E6"/>
<dbReference type="STRING" id="429009.Adeg_1840"/>
<evidence type="ECO:0000313" key="1">
    <source>
        <dbReference type="EMBL" id="ACX52925.1"/>
    </source>
</evidence>
<proteinExistence type="predicted"/>
<dbReference type="HOGENOM" id="CLU_2566301_0_0_9"/>
<accession>C9R9E6</accession>
<dbReference type="OrthoDB" id="9774345at2"/>
<dbReference type="KEGG" id="adg:Adeg_1840"/>
<sequence>MKPARLYREFSAHFPRLSLTFFLLEENHPPALMALLLRIRGSFYFLFGDRAALAEARWLKLASRYERLSFVWNLALVVAGI</sequence>
<dbReference type="eggNOG" id="COG2890">
    <property type="taxonomic scope" value="Bacteria"/>
</dbReference>
<keyword evidence="2" id="KW-1185">Reference proteome</keyword>
<evidence type="ECO:0000313" key="2">
    <source>
        <dbReference type="Proteomes" id="UP000002620"/>
    </source>
</evidence>
<organism evidence="1 2">
    <name type="scientific">Ammonifex degensii (strain DSM 10501 / KC4)</name>
    <dbReference type="NCBI Taxonomy" id="429009"/>
    <lineage>
        <taxon>Bacteria</taxon>
        <taxon>Bacillati</taxon>
        <taxon>Bacillota</taxon>
        <taxon>Clostridia</taxon>
        <taxon>Thermoanaerobacterales</taxon>
        <taxon>Thermoanaerobacteraceae</taxon>
        <taxon>Ammonifex</taxon>
    </lineage>
</organism>
<dbReference type="Proteomes" id="UP000002620">
    <property type="component" value="Chromosome"/>
</dbReference>
<reference evidence="1 2" key="1">
    <citation type="submission" date="2009-10" db="EMBL/GenBank/DDBJ databases">
        <title>Complete sequence of chromosome of Ammonifex degensii KC4.</title>
        <authorList>
            <consortium name="US DOE Joint Genome Institute"/>
            <person name="Kerfeld C."/>
            <person name="Goodner B."/>
            <person name="Huber H."/>
            <person name="Stetter K."/>
            <person name="Lucas S."/>
            <person name="Copeland A."/>
            <person name="Lapidus A."/>
            <person name="Glavina del Rio T."/>
            <person name="Dalin E."/>
            <person name="Tice H."/>
            <person name="Bruce D."/>
            <person name="Goodwin L."/>
            <person name="Pitluck S."/>
            <person name="Saunders E."/>
            <person name="Brettin T."/>
            <person name="Detter J.C."/>
            <person name="Han C."/>
            <person name="Larimer F."/>
            <person name="Land M."/>
            <person name="Hauser L."/>
            <person name="Kyrpides N."/>
            <person name="Ovchinnikova G."/>
            <person name="Richardson P."/>
        </authorList>
    </citation>
    <scope>NUCLEOTIDE SEQUENCE [LARGE SCALE GENOMIC DNA]</scope>
    <source>
        <strain evidence="2">DSM 10501 / KC4</strain>
    </source>
</reference>
<gene>
    <name evidence="1" type="ordered locus">Adeg_1840</name>
</gene>
<name>C9R9E6_AMMDK</name>
<protein>
    <submittedName>
        <fullName evidence="1">Uncharacterized protein</fullName>
    </submittedName>
</protein>
<dbReference type="EMBL" id="CP001785">
    <property type="protein sequence ID" value="ACX52925.1"/>
    <property type="molecule type" value="Genomic_DNA"/>
</dbReference>